<dbReference type="EMBL" id="FQUP01000001">
    <property type="protein sequence ID" value="SHF02054.1"/>
    <property type="molecule type" value="Genomic_DNA"/>
</dbReference>
<name>A0A1M4Y8D3_9HYPH</name>
<sequence length="562" mass="61517">MQWSTACRDWERRIVEGRSLIAFDPLFPDEAEAALAVFKSLRIVDAPGQPTFGEACDEWVFDFVRAIFGAYDHGTARRLIREFFLLISKKNSKSTIAAGIMLTALIRNWRFSAELLILAPTLEIANNSYKPAADMVRADPELDALLHIQDNFRQITHRITGAVLKVVAADTDTVGGKKAAFVLIDELWIFGKRPNADAMLREATGGLVSRPEGFVIYLSTQSDTPPAGVFKAKLDYFRAVRDGDVEDNKSLGVIYEFPKAMIAAKAYLVPANFYITNPNIGRSVDREWIEGELVKELGTTGGGTLQTFLSKHLNIEIGLNLRNDRWAGVDHWDAAVEPEMTLSELLDRAEVVTIGIDGGGLDDLFGLAVIGREAETQRWLHWSKSWAYEVALERRKAEAARLQDFATQGDLVIVKRLGDDIEEIADLVASIEETGKLAQVGLDPVGIGAIVDAMALRGIEGAERIHGISQGWKMSGAIKTLERKLADGTFVHCGQPIMAWAVANARVEPKGNAVTITKQISGSGKIDPLMATFNAAALMSRNPAAIGGPSVYETRGILEVEI</sequence>
<reference evidence="3 4" key="1">
    <citation type="submission" date="2016-11" db="EMBL/GenBank/DDBJ databases">
        <authorList>
            <person name="Jaros S."/>
            <person name="Januszkiewicz K."/>
            <person name="Wedrychowicz H."/>
        </authorList>
    </citation>
    <scope>NUCLEOTIDE SEQUENCE [LARGE SCALE GENOMIC DNA]</scope>
    <source>
        <strain evidence="3 4">DSM 19436</strain>
    </source>
</reference>
<feature type="domain" description="Terminase large subunit-like ATPase" evidence="1">
    <location>
        <begin position="66"/>
        <end position="194"/>
    </location>
</feature>
<gene>
    <name evidence="3" type="ORF">SAMN02745157_1455</name>
</gene>
<dbReference type="InterPro" id="IPR005021">
    <property type="entry name" value="Terminase_largesu-like"/>
</dbReference>
<evidence type="ECO:0000313" key="4">
    <source>
        <dbReference type="Proteomes" id="UP000184485"/>
    </source>
</evidence>
<evidence type="ECO:0000259" key="1">
    <source>
        <dbReference type="Pfam" id="PF03354"/>
    </source>
</evidence>
<dbReference type="RefSeq" id="WP_073051993.1">
    <property type="nucleotide sequence ID" value="NZ_FQUP01000001.1"/>
</dbReference>
<evidence type="ECO:0000313" key="3">
    <source>
        <dbReference type="EMBL" id="SHF02054.1"/>
    </source>
</evidence>
<dbReference type="PANTHER" id="PTHR41287">
    <property type="match status" value="1"/>
</dbReference>
<dbReference type="OrthoDB" id="9760250at2"/>
<keyword evidence="4" id="KW-1185">Reference proteome</keyword>
<evidence type="ECO:0000259" key="2">
    <source>
        <dbReference type="Pfam" id="PF20441"/>
    </source>
</evidence>
<dbReference type="Pfam" id="PF20441">
    <property type="entry name" value="TerL_nuclease"/>
    <property type="match status" value="1"/>
</dbReference>
<feature type="domain" description="Terminase large subunit-like endonuclease" evidence="2">
    <location>
        <begin position="267"/>
        <end position="535"/>
    </location>
</feature>
<proteinExistence type="predicted"/>
<dbReference type="AlphaFoldDB" id="A0A1M4Y8D3"/>
<dbReference type="STRING" id="1122133.SAMN02745157_1455"/>
<dbReference type="PANTHER" id="PTHR41287:SF1">
    <property type="entry name" value="PROTEIN YMFN"/>
    <property type="match status" value="1"/>
</dbReference>
<dbReference type="Proteomes" id="UP000184485">
    <property type="component" value="Unassembled WGS sequence"/>
</dbReference>
<dbReference type="InterPro" id="IPR046462">
    <property type="entry name" value="TerL_nuclease"/>
</dbReference>
<accession>A0A1M4Y8D3</accession>
<dbReference type="Gene3D" id="3.40.50.300">
    <property type="entry name" value="P-loop containing nucleotide triphosphate hydrolases"/>
    <property type="match status" value="1"/>
</dbReference>
<dbReference type="Pfam" id="PF03354">
    <property type="entry name" value="TerL_ATPase"/>
    <property type="match status" value="1"/>
</dbReference>
<organism evidence="3 4">
    <name type="scientific">Kaistia soli DSM 19436</name>
    <dbReference type="NCBI Taxonomy" id="1122133"/>
    <lineage>
        <taxon>Bacteria</taxon>
        <taxon>Pseudomonadati</taxon>
        <taxon>Pseudomonadota</taxon>
        <taxon>Alphaproteobacteria</taxon>
        <taxon>Hyphomicrobiales</taxon>
        <taxon>Kaistiaceae</taxon>
        <taxon>Kaistia</taxon>
    </lineage>
</organism>
<protein>
    <submittedName>
        <fullName evidence="3">Phage terminase-like protein, large subunit, contains N-terminal HTH domain</fullName>
    </submittedName>
</protein>
<dbReference type="InterPro" id="IPR027417">
    <property type="entry name" value="P-loop_NTPase"/>
</dbReference>
<dbReference type="InterPro" id="IPR046461">
    <property type="entry name" value="TerL_ATPase"/>
</dbReference>
<dbReference type="GO" id="GO:0004519">
    <property type="term" value="F:endonuclease activity"/>
    <property type="evidence" value="ECO:0007669"/>
    <property type="project" value="InterPro"/>
</dbReference>